<comment type="caution">
    <text evidence="1">The sequence shown here is derived from an EMBL/GenBank/DDBJ whole genome shotgun (WGS) entry which is preliminary data.</text>
</comment>
<protein>
    <submittedName>
        <fullName evidence="1">Uncharacterized protein</fullName>
    </submittedName>
</protein>
<proteinExistence type="predicted"/>
<keyword evidence="2" id="KW-1185">Reference proteome</keyword>
<gene>
    <name evidence="1" type="ORF">RF11_00014</name>
</gene>
<accession>A0A0C2NCL6</accession>
<evidence type="ECO:0000313" key="1">
    <source>
        <dbReference type="EMBL" id="KII74030.1"/>
    </source>
</evidence>
<reference evidence="1 2" key="1">
    <citation type="journal article" date="2014" name="Genome Biol. Evol.">
        <title>The genome of the myxosporean Thelohanellus kitauei shows adaptations to nutrient acquisition within its fish host.</title>
        <authorList>
            <person name="Yang Y."/>
            <person name="Xiong J."/>
            <person name="Zhou Z."/>
            <person name="Huo F."/>
            <person name="Miao W."/>
            <person name="Ran C."/>
            <person name="Liu Y."/>
            <person name="Zhang J."/>
            <person name="Feng J."/>
            <person name="Wang M."/>
            <person name="Wang M."/>
            <person name="Wang L."/>
            <person name="Yao B."/>
        </authorList>
    </citation>
    <scope>NUCLEOTIDE SEQUENCE [LARGE SCALE GENOMIC DNA]</scope>
    <source>
        <strain evidence="1">Wuqing</strain>
    </source>
</reference>
<dbReference type="Gene3D" id="3.30.160.20">
    <property type="match status" value="1"/>
</dbReference>
<sequence length="105" mass="11943">MLIGWKRFLSGQIKKYPINRGTIESKILANIRIERCLSPKPGGQNKLTENPRSACNGFLNVECCQTRSAIQNQEIAMEKLNSIIDKAFYVPPPIPEATLEERRKK</sequence>
<evidence type="ECO:0000313" key="2">
    <source>
        <dbReference type="Proteomes" id="UP000031668"/>
    </source>
</evidence>
<dbReference type="OrthoDB" id="270639at2759"/>
<name>A0A0C2NCL6_THEKT</name>
<dbReference type="EMBL" id="JWZT01000567">
    <property type="protein sequence ID" value="KII74030.1"/>
    <property type="molecule type" value="Genomic_DNA"/>
</dbReference>
<dbReference type="AlphaFoldDB" id="A0A0C2NCL6"/>
<dbReference type="Proteomes" id="UP000031668">
    <property type="component" value="Unassembled WGS sequence"/>
</dbReference>
<organism evidence="1 2">
    <name type="scientific">Thelohanellus kitauei</name>
    <name type="common">Myxosporean</name>
    <dbReference type="NCBI Taxonomy" id="669202"/>
    <lineage>
        <taxon>Eukaryota</taxon>
        <taxon>Metazoa</taxon>
        <taxon>Cnidaria</taxon>
        <taxon>Myxozoa</taxon>
        <taxon>Myxosporea</taxon>
        <taxon>Bivalvulida</taxon>
        <taxon>Platysporina</taxon>
        <taxon>Myxobolidae</taxon>
        <taxon>Thelohanellus</taxon>
    </lineage>
</organism>